<dbReference type="EMBL" id="BGPR01000001">
    <property type="protein sequence ID" value="GBL72055.1"/>
    <property type="molecule type" value="Genomic_DNA"/>
</dbReference>
<evidence type="ECO:0000313" key="1">
    <source>
        <dbReference type="EMBL" id="GBL72055.1"/>
    </source>
</evidence>
<gene>
    <name evidence="1" type="ORF">AVEN_115074_1</name>
</gene>
<organism evidence="1 2">
    <name type="scientific">Araneus ventricosus</name>
    <name type="common">Orbweaver spider</name>
    <name type="synonym">Epeira ventricosa</name>
    <dbReference type="NCBI Taxonomy" id="182803"/>
    <lineage>
        <taxon>Eukaryota</taxon>
        <taxon>Metazoa</taxon>
        <taxon>Ecdysozoa</taxon>
        <taxon>Arthropoda</taxon>
        <taxon>Chelicerata</taxon>
        <taxon>Arachnida</taxon>
        <taxon>Araneae</taxon>
        <taxon>Araneomorphae</taxon>
        <taxon>Entelegynae</taxon>
        <taxon>Araneoidea</taxon>
        <taxon>Araneidae</taxon>
        <taxon>Araneus</taxon>
    </lineage>
</organism>
<name>A0A4Y1ZY01_ARAVE</name>
<keyword evidence="2" id="KW-1185">Reference proteome</keyword>
<protein>
    <submittedName>
        <fullName evidence="1">Uncharacterized protein</fullName>
    </submittedName>
</protein>
<dbReference type="Proteomes" id="UP000499080">
    <property type="component" value="Unassembled WGS sequence"/>
</dbReference>
<evidence type="ECO:0000313" key="2">
    <source>
        <dbReference type="Proteomes" id="UP000499080"/>
    </source>
</evidence>
<comment type="caution">
    <text evidence="1">The sequence shown here is derived from an EMBL/GenBank/DDBJ whole genome shotgun (WGS) entry which is preliminary data.</text>
</comment>
<sequence length="95" mass="10797">MFNHNPKPCYPRLTEASRVLNDSSCNSWSTEAGVLVDNHQPRHDLSRSRYVLSLEESNTTPTISIPPGEASFCLLIRQQLIRVLETPRRGEHVEP</sequence>
<dbReference type="AlphaFoldDB" id="A0A4Y1ZY01"/>
<reference evidence="1 2" key="1">
    <citation type="journal article" date="2019" name="Sci. Rep.">
        <title>Orb-weaving spider Araneus ventricosus genome elucidates the spidroin gene catalogue.</title>
        <authorList>
            <person name="Kono N."/>
            <person name="Nakamura H."/>
            <person name="Ohtoshi R."/>
            <person name="Moran D.A.P."/>
            <person name="Shinohara A."/>
            <person name="Yoshida Y."/>
            <person name="Fujiwara M."/>
            <person name="Mori M."/>
            <person name="Tomita M."/>
            <person name="Arakawa K."/>
        </authorList>
    </citation>
    <scope>NUCLEOTIDE SEQUENCE [LARGE SCALE GENOMIC DNA]</scope>
</reference>
<accession>A0A4Y1ZY01</accession>
<proteinExistence type="predicted"/>